<dbReference type="GO" id="GO:0016034">
    <property type="term" value="F:maleylacetoacetate isomerase activity"/>
    <property type="evidence" value="ECO:0007669"/>
    <property type="project" value="TreeGrafter"/>
</dbReference>
<reference evidence="2" key="1">
    <citation type="submission" date="2023-03" db="EMBL/GenBank/DDBJ databases">
        <title>Massive genome expansion in bonnet fungi (Mycena s.s.) driven by repeated elements and novel gene families across ecological guilds.</title>
        <authorList>
            <consortium name="Lawrence Berkeley National Laboratory"/>
            <person name="Harder C.B."/>
            <person name="Miyauchi S."/>
            <person name="Viragh M."/>
            <person name="Kuo A."/>
            <person name="Thoen E."/>
            <person name="Andreopoulos B."/>
            <person name="Lu D."/>
            <person name="Skrede I."/>
            <person name="Drula E."/>
            <person name="Henrissat B."/>
            <person name="Morin E."/>
            <person name="Kohler A."/>
            <person name="Barry K."/>
            <person name="LaButti K."/>
            <person name="Morin E."/>
            <person name="Salamov A."/>
            <person name="Lipzen A."/>
            <person name="Mereny Z."/>
            <person name="Hegedus B."/>
            <person name="Baldrian P."/>
            <person name="Stursova M."/>
            <person name="Weitz H."/>
            <person name="Taylor A."/>
            <person name="Grigoriev I.V."/>
            <person name="Nagy L.G."/>
            <person name="Martin F."/>
            <person name="Kauserud H."/>
        </authorList>
    </citation>
    <scope>NUCLEOTIDE SEQUENCE</scope>
    <source>
        <strain evidence="2">CBHHK188m</strain>
    </source>
</reference>
<dbReference type="InterPro" id="IPR054416">
    <property type="entry name" value="GST_UstS-like_C"/>
</dbReference>
<name>A0AAD7KB87_9AGAR</name>
<dbReference type="Pfam" id="PF22041">
    <property type="entry name" value="GST_C_7"/>
    <property type="match status" value="1"/>
</dbReference>
<gene>
    <name evidence="2" type="ORF">DFH07DRAFT_318531</name>
</gene>
<keyword evidence="3" id="KW-1185">Reference proteome</keyword>
<dbReference type="GO" id="GO:0006559">
    <property type="term" value="P:L-phenylalanine catabolic process"/>
    <property type="evidence" value="ECO:0007669"/>
    <property type="project" value="TreeGrafter"/>
</dbReference>
<dbReference type="PANTHER" id="PTHR42673:SF4">
    <property type="entry name" value="MALEYLACETOACETATE ISOMERASE"/>
    <property type="match status" value="1"/>
</dbReference>
<dbReference type="Pfam" id="PF13409">
    <property type="entry name" value="GST_N_2"/>
    <property type="match status" value="1"/>
</dbReference>
<dbReference type="InterPro" id="IPR036282">
    <property type="entry name" value="Glutathione-S-Trfase_C_sf"/>
</dbReference>
<comment type="caution">
    <text evidence="2">The sequence shown here is derived from an EMBL/GenBank/DDBJ whole genome shotgun (WGS) entry which is preliminary data.</text>
</comment>
<dbReference type="AlphaFoldDB" id="A0AAD7KB87"/>
<dbReference type="Proteomes" id="UP001215280">
    <property type="component" value="Unassembled WGS sequence"/>
</dbReference>
<dbReference type="GO" id="GO:0006749">
    <property type="term" value="P:glutathione metabolic process"/>
    <property type="evidence" value="ECO:0007669"/>
    <property type="project" value="TreeGrafter"/>
</dbReference>
<dbReference type="Gene3D" id="3.40.30.10">
    <property type="entry name" value="Glutaredoxin"/>
    <property type="match status" value="1"/>
</dbReference>
<dbReference type="SUPFAM" id="SSF47616">
    <property type="entry name" value="GST C-terminal domain-like"/>
    <property type="match status" value="1"/>
</dbReference>
<dbReference type="Gene3D" id="1.20.1050.10">
    <property type="match status" value="1"/>
</dbReference>
<dbReference type="PROSITE" id="PS50404">
    <property type="entry name" value="GST_NTER"/>
    <property type="match status" value="1"/>
</dbReference>
<proteinExistence type="predicted"/>
<accession>A0AAD7KB87</accession>
<evidence type="ECO:0000313" key="3">
    <source>
        <dbReference type="Proteomes" id="UP001215280"/>
    </source>
</evidence>
<dbReference type="EMBL" id="JARJLG010000003">
    <property type="protein sequence ID" value="KAJ7782277.1"/>
    <property type="molecule type" value="Genomic_DNA"/>
</dbReference>
<dbReference type="GO" id="GO:0004364">
    <property type="term" value="F:glutathione transferase activity"/>
    <property type="evidence" value="ECO:0007669"/>
    <property type="project" value="TreeGrafter"/>
</dbReference>
<dbReference type="SUPFAM" id="SSF52833">
    <property type="entry name" value="Thioredoxin-like"/>
    <property type="match status" value="1"/>
</dbReference>
<feature type="domain" description="GST N-terminal" evidence="1">
    <location>
        <begin position="11"/>
        <end position="102"/>
    </location>
</feature>
<organism evidence="2 3">
    <name type="scientific">Mycena maculata</name>
    <dbReference type="NCBI Taxonomy" id="230809"/>
    <lineage>
        <taxon>Eukaryota</taxon>
        <taxon>Fungi</taxon>
        <taxon>Dikarya</taxon>
        <taxon>Basidiomycota</taxon>
        <taxon>Agaricomycotina</taxon>
        <taxon>Agaricomycetes</taxon>
        <taxon>Agaricomycetidae</taxon>
        <taxon>Agaricales</taxon>
        <taxon>Marasmiineae</taxon>
        <taxon>Mycenaceae</taxon>
        <taxon>Mycena</taxon>
    </lineage>
</organism>
<evidence type="ECO:0000313" key="2">
    <source>
        <dbReference type="EMBL" id="KAJ7782277.1"/>
    </source>
</evidence>
<dbReference type="InterPro" id="IPR036249">
    <property type="entry name" value="Thioredoxin-like_sf"/>
</dbReference>
<sequence length="255" mass="28722">MSNEPILFYDIPSTAPGCAWSPATWRIRYALNLKGLKYKTVWVEYPDIADLCKRIGAAPSMIRKNGSPYYSLPVIEDPNTGTVLSDSPLIAEYLDAAYPDTHRLIPPGTRTLQKSFSAAYDDATDPVVSFIVPAVARILRPRSEEYFIRTREADFGKKLTEMEPTGEEYDVAWKAFETGLGKVSAWMKADEPFVMGDVISFADLVVAGEMQWFMKAFGEGSDKWKDMLSWHNGRWAKLIDNLKKYEGPAEETPDL</sequence>
<dbReference type="InterPro" id="IPR004045">
    <property type="entry name" value="Glutathione_S-Trfase_N"/>
</dbReference>
<protein>
    <recommendedName>
        <fullName evidence="1">GST N-terminal domain-containing protein</fullName>
    </recommendedName>
</protein>
<evidence type="ECO:0000259" key="1">
    <source>
        <dbReference type="PROSITE" id="PS50404"/>
    </source>
</evidence>
<dbReference type="PANTHER" id="PTHR42673">
    <property type="entry name" value="MALEYLACETOACETATE ISOMERASE"/>
    <property type="match status" value="1"/>
</dbReference>